<dbReference type="EMBL" id="MUXE01000005">
    <property type="protein sequence ID" value="PUE65125.1"/>
    <property type="molecule type" value="Genomic_DNA"/>
</dbReference>
<gene>
    <name evidence="1" type="ORF">B0174_04820</name>
</gene>
<comment type="caution">
    <text evidence="1">The sequence shown here is derived from an EMBL/GenBank/DDBJ whole genome shotgun (WGS) entry which is preliminary data.</text>
</comment>
<reference evidence="1 2" key="1">
    <citation type="submission" date="2017-02" db="EMBL/GenBank/DDBJ databases">
        <title>Arcobacter caeni sp. nov, a new Arcobacter species isolated from reclaimed water.</title>
        <authorList>
            <person name="Figueras M.J."/>
            <person name="Perez-Cataluna A."/>
            <person name="Salas-Masso N."/>
        </authorList>
    </citation>
    <scope>NUCLEOTIDE SEQUENCE [LARGE SCALE GENOMIC DNA]</scope>
    <source>
        <strain evidence="1 2">RW17-10</strain>
    </source>
</reference>
<name>A0A363D1B0_9BACT</name>
<accession>A0A363D1B0</accession>
<evidence type="ECO:0000313" key="2">
    <source>
        <dbReference type="Proteomes" id="UP000251135"/>
    </source>
</evidence>
<protein>
    <submittedName>
        <fullName evidence="1">Uncharacterized protein</fullName>
    </submittedName>
</protein>
<evidence type="ECO:0000313" key="1">
    <source>
        <dbReference type="EMBL" id="PUE65125.1"/>
    </source>
</evidence>
<keyword evidence="2" id="KW-1185">Reference proteome</keyword>
<organism evidence="1 2">
    <name type="scientific">Arcobacter caeni</name>
    <dbReference type="NCBI Taxonomy" id="1912877"/>
    <lineage>
        <taxon>Bacteria</taxon>
        <taxon>Pseudomonadati</taxon>
        <taxon>Campylobacterota</taxon>
        <taxon>Epsilonproteobacteria</taxon>
        <taxon>Campylobacterales</taxon>
        <taxon>Arcobacteraceae</taxon>
        <taxon>Arcobacter</taxon>
    </lineage>
</organism>
<dbReference type="AlphaFoldDB" id="A0A363D1B0"/>
<dbReference type="OrthoDB" id="5343651at2"/>
<sequence>MNRIVSIIIIVLLSVIFYAVFKEVSKSSKIKRLECQTNTTTFEEIFFKEPIKDAIKSLKSNNYEISSYVEYSKYMKSHLINILSKEQSDEKLEKIIEKYLDKDLNLNLNINKNDKKVLINYYVYENDKEDKGKKNKEAKLYAGYLMFEFKYNNKLVYKIQTDYMNLEASDLEERMDCVINSFTSLN</sequence>
<dbReference type="RefSeq" id="WP_108558528.1">
    <property type="nucleotide sequence ID" value="NZ_MUXE01000005.1"/>
</dbReference>
<proteinExistence type="predicted"/>
<dbReference type="Proteomes" id="UP000251135">
    <property type="component" value="Unassembled WGS sequence"/>
</dbReference>